<dbReference type="EMBL" id="CADCWE010000175">
    <property type="protein sequence ID" value="CAA9548246.1"/>
    <property type="molecule type" value="Genomic_DNA"/>
</dbReference>
<evidence type="ECO:0000313" key="1">
    <source>
        <dbReference type="EMBL" id="CAA9548246.1"/>
    </source>
</evidence>
<dbReference type="InterPro" id="IPR024078">
    <property type="entry name" value="LmbE-like_dom_sf"/>
</dbReference>
<evidence type="ECO:0008006" key="2">
    <source>
        <dbReference type="Google" id="ProtNLM"/>
    </source>
</evidence>
<dbReference type="Pfam" id="PF02585">
    <property type="entry name" value="PIG-L"/>
    <property type="match status" value="1"/>
</dbReference>
<name>A0A6J4UE76_9BACT</name>
<organism evidence="1">
    <name type="scientific">uncultured Thermomicrobiales bacterium</name>
    <dbReference type="NCBI Taxonomy" id="1645740"/>
    <lineage>
        <taxon>Bacteria</taxon>
        <taxon>Pseudomonadati</taxon>
        <taxon>Thermomicrobiota</taxon>
        <taxon>Thermomicrobia</taxon>
        <taxon>Thermomicrobiales</taxon>
        <taxon>environmental samples</taxon>
    </lineage>
</organism>
<dbReference type="SUPFAM" id="SSF102588">
    <property type="entry name" value="LmbE-like"/>
    <property type="match status" value="1"/>
</dbReference>
<dbReference type="GO" id="GO:0016811">
    <property type="term" value="F:hydrolase activity, acting on carbon-nitrogen (but not peptide) bonds, in linear amides"/>
    <property type="evidence" value="ECO:0007669"/>
    <property type="project" value="TreeGrafter"/>
</dbReference>
<dbReference type="InterPro" id="IPR003737">
    <property type="entry name" value="GlcNAc_PI_deacetylase-related"/>
</dbReference>
<accession>A0A6J4UE76</accession>
<protein>
    <recommendedName>
        <fullName evidence="2">PIG-L family deacetylase</fullName>
    </recommendedName>
</protein>
<sequence length="234" mass="26021">MAEPRDDEFQTYMLVVAHPDDAEFSSAGTVAKLTRDGKRVVIVQVTSGGKGSADPMADPATVAATREAEQREASRRLGVAETVFLRCPDGELAPDLALREKLVRMIRTHRPDVIITHDPFRPYALHADHRAVGLATTDAVYPTARDPLYFPDHYRDGLHPHKTAEIWYFGADQPDKIIDITETFDAKVDALKAHHSQIGNSEGIWERVRERAAELGAANGVELAEAYKVIQMRR</sequence>
<reference evidence="1" key="1">
    <citation type="submission" date="2020-02" db="EMBL/GenBank/DDBJ databases">
        <authorList>
            <person name="Meier V. D."/>
        </authorList>
    </citation>
    <scope>NUCLEOTIDE SEQUENCE</scope>
    <source>
        <strain evidence="1">AVDCRST_MAG73</strain>
    </source>
</reference>
<dbReference type="PANTHER" id="PTHR12993">
    <property type="entry name" value="N-ACETYLGLUCOSAMINYL-PHOSPHATIDYLINOSITOL DE-N-ACETYLASE-RELATED"/>
    <property type="match status" value="1"/>
</dbReference>
<proteinExistence type="predicted"/>
<dbReference type="AlphaFoldDB" id="A0A6J4UE76"/>
<dbReference type="Gene3D" id="3.40.50.10320">
    <property type="entry name" value="LmbE-like"/>
    <property type="match status" value="1"/>
</dbReference>
<gene>
    <name evidence="1" type="ORF">AVDCRST_MAG73-2623</name>
</gene>
<dbReference type="PANTHER" id="PTHR12993:SF28">
    <property type="entry name" value="LMBE FAMILY PROTEIN"/>
    <property type="match status" value="1"/>
</dbReference>